<protein>
    <recommendedName>
        <fullName evidence="6">Zinc finger PHD-type domain-containing protein</fullName>
    </recommendedName>
</protein>
<proteinExistence type="predicted"/>
<dbReference type="InterPro" id="IPR055197">
    <property type="entry name" value="PHDvar_NSD"/>
</dbReference>
<feature type="domain" description="Zinc finger PHD-type" evidence="6">
    <location>
        <begin position="421"/>
        <end position="475"/>
    </location>
</feature>
<evidence type="ECO:0000313" key="8">
    <source>
        <dbReference type="EnsemblPlants" id="Pp3c17_12870V3.1"/>
    </source>
</evidence>
<dbReference type="Gene3D" id="3.30.40.10">
    <property type="entry name" value="Zinc/RING finger domain, C3HC4 (zinc finger)"/>
    <property type="match status" value="2"/>
</dbReference>
<dbReference type="OrthoDB" id="21264at2759"/>
<evidence type="ECO:0000256" key="3">
    <source>
        <dbReference type="ARBA" id="ARBA00022771"/>
    </source>
</evidence>
<dbReference type="Pfam" id="PF26055">
    <property type="entry name" value="Mtase_EDM2"/>
    <property type="match status" value="1"/>
</dbReference>
<dbReference type="GeneID" id="112294546"/>
<dbReference type="GO" id="GO:0008270">
    <property type="term" value="F:zinc ion binding"/>
    <property type="evidence" value="ECO:0007669"/>
    <property type="project" value="UniProtKB-KW"/>
</dbReference>
<feature type="compositionally biased region" description="Polar residues" evidence="5">
    <location>
        <begin position="1171"/>
        <end position="1204"/>
    </location>
</feature>
<dbReference type="PANTHER" id="PTHR46235:SF3">
    <property type="entry name" value="PHD FINGER-CONTAINING PROTEIN DDB_G0268158"/>
    <property type="match status" value="1"/>
</dbReference>
<dbReference type="EnsemblPlants" id="Pp3c17_12870V3.1">
    <property type="protein sequence ID" value="Pp3c17_12870V3.1"/>
    <property type="gene ID" value="Pp3c17_12870"/>
</dbReference>
<dbReference type="InterPro" id="IPR001965">
    <property type="entry name" value="Znf_PHD"/>
</dbReference>
<dbReference type="PaxDb" id="3218-PP1S313_65V6.1"/>
<keyword evidence="9" id="KW-1185">Reference proteome</keyword>
<reference evidence="8" key="3">
    <citation type="submission" date="2020-12" db="UniProtKB">
        <authorList>
            <consortium name="EnsemblPlants"/>
        </authorList>
    </citation>
    <scope>IDENTIFICATION</scope>
</reference>
<evidence type="ECO:0000256" key="2">
    <source>
        <dbReference type="ARBA" id="ARBA00022737"/>
    </source>
</evidence>
<gene>
    <name evidence="8" type="primary">LOC112294546</name>
    <name evidence="7" type="ORF">PHYPA_021989</name>
</gene>
<name>A0A2K1J3P1_PHYPA</name>
<evidence type="ECO:0000256" key="4">
    <source>
        <dbReference type="ARBA" id="ARBA00022833"/>
    </source>
</evidence>
<evidence type="ECO:0000259" key="6">
    <source>
        <dbReference type="SMART" id="SM00249"/>
    </source>
</evidence>
<reference evidence="7 9" key="2">
    <citation type="journal article" date="2018" name="Plant J.">
        <title>The Physcomitrella patens chromosome-scale assembly reveals moss genome structure and evolution.</title>
        <authorList>
            <person name="Lang D."/>
            <person name="Ullrich K.K."/>
            <person name="Murat F."/>
            <person name="Fuchs J."/>
            <person name="Jenkins J."/>
            <person name="Haas F.B."/>
            <person name="Piednoel M."/>
            <person name="Gundlach H."/>
            <person name="Van Bel M."/>
            <person name="Meyberg R."/>
            <person name="Vives C."/>
            <person name="Morata J."/>
            <person name="Symeonidi A."/>
            <person name="Hiss M."/>
            <person name="Muchero W."/>
            <person name="Kamisugi Y."/>
            <person name="Saleh O."/>
            <person name="Blanc G."/>
            <person name="Decker E.L."/>
            <person name="van Gessel N."/>
            <person name="Grimwood J."/>
            <person name="Hayes R.D."/>
            <person name="Graham S.W."/>
            <person name="Gunter L.E."/>
            <person name="McDaniel S.F."/>
            <person name="Hoernstein S.N.W."/>
            <person name="Larsson A."/>
            <person name="Li F.W."/>
            <person name="Perroud P.F."/>
            <person name="Phillips J."/>
            <person name="Ranjan P."/>
            <person name="Rokshar D.S."/>
            <person name="Rothfels C.J."/>
            <person name="Schneider L."/>
            <person name="Shu S."/>
            <person name="Stevenson D.W."/>
            <person name="Thummler F."/>
            <person name="Tillich M."/>
            <person name="Villarreal Aguilar J.C."/>
            <person name="Widiez T."/>
            <person name="Wong G.K."/>
            <person name="Wymore A."/>
            <person name="Zhang Y."/>
            <person name="Zimmer A.D."/>
            <person name="Quatrano R.S."/>
            <person name="Mayer K.F.X."/>
            <person name="Goodstein D."/>
            <person name="Casacuberta J.M."/>
            <person name="Vandepoele K."/>
            <person name="Reski R."/>
            <person name="Cuming A.C."/>
            <person name="Tuskan G.A."/>
            <person name="Maumus F."/>
            <person name="Salse J."/>
            <person name="Schmutz J."/>
            <person name="Rensing S.A."/>
        </authorList>
    </citation>
    <scope>NUCLEOTIDE SEQUENCE [LARGE SCALE GENOMIC DNA]</scope>
    <source>
        <strain evidence="8 9">cv. Gransden 2004</strain>
    </source>
</reference>
<dbReference type="RefSeq" id="XP_024400870.1">
    <property type="nucleotide sequence ID" value="XM_024545102.2"/>
</dbReference>
<keyword evidence="4" id="KW-0862">Zinc</keyword>
<feature type="domain" description="Zinc finger PHD-type" evidence="6">
    <location>
        <begin position="480"/>
        <end position="548"/>
    </location>
</feature>
<evidence type="ECO:0000313" key="9">
    <source>
        <dbReference type="Proteomes" id="UP000006727"/>
    </source>
</evidence>
<reference evidence="7 9" key="1">
    <citation type="journal article" date="2008" name="Science">
        <title>The Physcomitrella genome reveals evolutionary insights into the conquest of land by plants.</title>
        <authorList>
            <person name="Rensing S."/>
            <person name="Lang D."/>
            <person name="Zimmer A."/>
            <person name="Terry A."/>
            <person name="Salamov A."/>
            <person name="Shapiro H."/>
            <person name="Nishiyama T."/>
            <person name="Perroud P.-F."/>
            <person name="Lindquist E."/>
            <person name="Kamisugi Y."/>
            <person name="Tanahashi T."/>
            <person name="Sakakibara K."/>
            <person name="Fujita T."/>
            <person name="Oishi K."/>
            <person name="Shin-I T."/>
            <person name="Kuroki Y."/>
            <person name="Toyoda A."/>
            <person name="Suzuki Y."/>
            <person name="Hashimoto A."/>
            <person name="Yamaguchi K."/>
            <person name="Sugano A."/>
            <person name="Kohara Y."/>
            <person name="Fujiyama A."/>
            <person name="Anterola A."/>
            <person name="Aoki S."/>
            <person name="Ashton N."/>
            <person name="Barbazuk W.B."/>
            <person name="Barker E."/>
            <person name="Bennetzen J."/>
            <person name="Bezanilla M."/>
            <person name="Blankenship R."/>
            <person name="Cho S.H."/>
            <person name="Dutcher S."/>
            <person name="Estelle M."/>
            <person name="Fawcett J.A."/>
            <person name="Gundlach H."/>
            <person name="Hanada K."/>
            <person name="Heyl A."/>
            <person name="Hicks K.A."/>
            <person name="Hugh J."/>
            <person name="Lohr M."/>
            <person name="Mayer K."/>
            <person name="Melkozernov A."/>
            <person name="Murata T."/>
            <person name="Nelson D."/>
            <person name="Pils B."/>
            <person name="Prigge M."/>
            <person name="Reiss B."/>
            <person name="Renner T."/>
            <person name="Rombauts S."/>
            <person name="Rushton P."/>
            <person name="Sanderfoot A."/>
            <person name="Schween G."/>
            <person name="Shiu S.-H."/>
            <person name="Stueber K."/>
            <person name="Theodoulou F.L."/>
            <person name="Tu H."/>
            <person name="Van de Peer Y."/>
            <person name="Verrier P.J."/>
            <person name="Waters E."/>
            <person name="Wood A."/>
            <person name="Yang L."/>
            <person name="Cove D."/>
            <person name="Cuming A."/>
            <person name="Hasebe M."/>
            <person name="Lucas S."/>
            <person name="Mishler D.B."/>
            <person name="Reski R."/>
            <person name="Grigoriev I."/>
            <person name="Quatrano R.S."/>
            <person name="Boore J.L."/>
        </authorList>
    </citation>
    <scope>NUCLEOTIDE SEQUENCE [LARGE SCALE GENOMIC DNA]</scope>
    <source>
        <strain evidence="8 9">cv. Gransden 2004</strain>
    </source>
</reference>
<evidence type="ECO:0000256" key="1">
    <source>
        <dbReference type="ARBA" id="ARBA00022723"/>
    </source>
</evidence>
<dbReference type="STRING" id="3218.A0A2K1J3P1"/>
<keyword evidence="1" id="KW-0479">Metal-binding</keyword>
<dbReference type="Gramene" id="Pp3c17_12870V3.1">
    <property type="protein sequence ID" value="Pp3c17_12870V3.1"/>
    <property type="gene ID" value="Pp3c17_12870"/>
</dbReference>
<accession>A0A2K1J3P1</accession>
<dbReference type="EMBL" id="ABEU02000017">
    <property type="protein sequence ID" value="PNR36138.1"/>
    <property type="molecule type" value="Genomic_DNA"/>
</dbReference>
<dbReference type="InterPro" id="IPR058939">
    <property type="entry name" value="Mtase_EDM2"/>
</dbReference>
<organism evidence="7">
    <name type="scientific">Physcomitrium patens</name>
    <name type="common">Spreading-leaved earth moss</name>
    <name type="synonym">Physcomitrella patens</name>
    <dbReference type="NCBI Taxonomy" id="3218"/>
    <lineage>
        <taxon>Eukaryota</taxon>
        <taxon>Viridiplantae</taxon>
        <taxon>Streptophyta</taxon>
        <taxon>Embryophyta</taxon>
        <taxon>Bryophyta</taxon>
        <taxon>Bryophytina</taxon>
        <taxon>Bryopsida</taxon>
        <taxon>Funariidae</taxon>
        <taxon>Funariales</taxon>
        <taxon>Funariaceae</taxon>
        <taxon>Physcomitrium</taxon>
    </lineage>
</organism>
<dbReference type="PANTHER" id="PTHR46235">
    <property type="entry name" value="PHD FINGER-CONTAINING PROTEIN DDB_G0268158"/>
    <property type="match status" value="1"/>
</dbReference>
<dbReference type="Pfam" id="PF23004">
    <property type="entry name" value="PHDvar_NSD"/>
    <property type="match status" value="1"/>
</dbReference>
<feature type="region of interest" description="Disordered" evidence="5">
    <location>
        <begin position="88"/>
        <end position="113"/>
    </location>
</feature>
<dbReference type="InterPro" id="IPR055198">
    <property type="entry name" value="NSD_PHD"/>
</dbReference>
<sequence>MARASGRYVMTGDKDGDYRMVVEFEDDLMPDQVLRKDGYYLGERTKSAMIVALQLKSEQPPHSPEFPEHKEEEDKADVNVVNVGIAKVEDMRTNEPQSSTESLKPPTPGSSSTQAAMGFLTKEPGTSQPVGWGQPEGHDFKGKAARAVGRAPIGHLRRDSSDDEVEVEIVEVDAYTIVDDENNKPVSLCDVPLEFEGRSTKDFASTSTEVYLHGKSGGEYIMRSIRAWKLAFPGNGTFNILVKINTQKGDTNWVKLGKPQFGYKETAESVFCIAKFLALLKEEPHASGDLVGKRLDEWDVPKATIYGHLSKRFAVVEQYINLDSGLKDSDLVQALSTFRSVVFKDKAANSGKRMLSDDSSDEDGNLRVKRHKKDFGNTVDNNEVGKPEDEIMHDSGDEVNFVEDEKDVEIDEASEELGDSLCIICDDGGELLCCDGPCMRSFHAIRDPQHNCETLKLTKSAIAKMVGQWLCKNCVYKKHQCYVCGELGDSDEDLGVKREVFVCDVACCGKFYHPTCVANEIALTEDDRKLLATNIQAGVESFACPLHRCKKCGKGEDSTEESLLLARCRRCPATWHKKCLPSGIRFAEETDDKHPEVRAWAFGDVYKRFIIYCTKHKIMKDLGTPKRNHVKFPRVLERPGDPEVFKQLKSKVAAEANVSPSLEAKASSSLKPILVDKSAKKKHSGVELLAKEKRPEEIRELPLASPPRLSISADMLKKSEDAAKRVVLGVIAESAQKVTDQSVKLKLALPSIYRERRGFSFMKQGHKDSILKAARIVLEKLRSKKITVEEAKAMCNPSNINRIELEEDYLKTFLAPTLYGDRYVSYGRHFTKLEKLRKVVRRLHPLIWDHDTIVDFSCGDNSFSRLLHNALSDAGKTHLKFKNFDIFPPKDTFEFERKDWFDTKATEFGSGENLVIGLNPPFPFAEKFVAHALMMQPRLLVLITPPLKNKMEHRGYNCLEDDHLLLDDNSFYVPGSLHDQHMESLQQVNAVVPHFCIYVHKKFFRAYVPRKELLLSPTPSQPIRVNEKPVKPLQSSKPTSSLFIENPGLARPVSYRAQPNPSPNPRSSEKITRRSPQTRDPRLASRQPQHVPRREHRSPTFDPRVRDTFSPIGNLPNSRSSRWGQPLLPTPTPPPPPPPPQLHPYAHRPSQFLPHPYEHQAYNPEQPYLFPTSQLSSSVPYPHHFQNTHSFRQQSSQHFHPGQQSRRDPHYQHGTTSEREDSNIGGWID</sequence>
<dbReference type="CDD" id="cd15566">
    <property type="entry name" value="PHD3_NSD"/>
    <property type="match status" value="1"/>
</dbReference>
<dbReference type="AlphaFoldDB" id="A0A2K1J3P1"/>
<feature type="domain" description="Zinc finger PHD-type" evidence="6">
    <location>
        <begin position="549"/>
        <end position="617"/>
    </location>
</feature>
<evidence type="ECO:0000256" key="5">
    <source>
        <dbReference type="SAM" id="MobiDB-lite"/>
    </source>
</evidence>
<dbReference type="KEGG" id="ppp:112294546"/>
<dbReference type="Proteomes" id="UP000006727">
    <property type="component" value="Chromosome 17"/>
</dbReference>
<dbReference type="InterPro" id="IPR013083">
    <property type="entry name" value="Znf_RING/FYVE/PHD"/>
</dbReference>
<feature type="compositionally biased region" description="Polar residues" evidence="5">
    <location>
        <begin position="1033"/>
        <end position="1043"/>
    </location>
</feature>
<evidence type="ECO:0000313" key="7">
    <source>
        <dbReference type="EMBL" id="PNR36138.1"/>
    </source>
</evidence>
<dbReference type="FunCoup" id="A0A2K1J3P1">
    <property type="interactions" value="1851"/>
</dbReference>
<feature type="compositionally biased region" description="Basic and acidic residues" evidence="5">
    <location>
        <begin position="1097"/>
        <end position="1107"/>
    </location>
</feature>
<keyword evidence="3" id="KW-0863">Zinc-finger</keyword>
<feature type="compositionally biased region" description="Basic and acidic residues" evidence="5">
    <location>
        <begin position="1205"/>
        <end position="1222"/>
    </location>
</feature>
<feature type="compositionally biased region" description="Basic and acidic residues" evidence="5">
    <location>
        <begin position="1067"/>
        <end position="1083"/>
    </location>
</feature>
<dbReference type="InterPro" id="IPR011011">
    <property type="entry name" value="Znf_FYVE_PHD"/>
</dbReference>
<dbReference type="GO" id="GO:0006338">
    <property type="term" value="P:chromatin remodeling"/>
    <property type="evidence" value="ECO:0007669"/>
    <property type="project" value="UniProtKB-ARBA"/>
</dbReference>
<dbReference type="SMART" id="SM00249">
    <property type="entry name" value="PHD"/>
    <property type="match status" value="3"/>
</dbReference>
<feature type="compositionally biased region" description="Pro residues" evidence="5">
    <location>
        <begin position="1128"/>
        <end position="1142"/>
    </location>
</feature>
<dbReference type="CDD" id="cd15565">
    <property type="entry name" value="PHD2_NSD"/>
    <property type="match status" value="1"/>
</dbReference>
<feature type="region of interest" description="Disordered" evidence="5">
    <location>
        <begin position="1017"/>
        <end position="1229"/>
    </location>
</feature>
<keyword evidence="2" id="KW-0677">Repeat</keyword>
<dbReference type="Pfam" id="PF22908">
    <property type="entry name" value="PHD_NSD"/>
    <property type="match status" value="1"/>
</dbReference>
<dbReference type="SUPFAM" id="SSF57903">
    <property type="entry name" value="FYVE/PHD zinc finger"/>
    <property type="match status" value="1"/>
</dbReference>